<dbReference type="GO" id="GO:0005375">
    <property type="term" value="F:copper ion transmembrane transporter activity"/>
    <property type="evidence" value="ECO:0007669"/>
    <property type="project" value="UniProtKB-UniRule"/>
</dbReference>
<reference evidence="5 6" key="1">
    <citation type="journal article" date="2023" name="Elife">
        <title>Identification of key yeast species and microbe-microbe interactions impacting larval growth of Drosophila in the wild.</title>
        <authorList>
            <person name="Mure A."/>
            <person name="Sugiura Y."/>
            <person name="Maeda R."/>
            <person name="Honda K."/>
            <person name="Sakurai N."/>
            <person name="Takahashi Y."/>
            <person name="Watada M."/>
            <person name="Katoh T."/>
            <person name="Gotoh A."/>
            <person name="Gotoh Y."/>
            <person name="Taniguchi I."/>
            <person name="Nakamura K."/>
            <person name="Hayashi T."/>
            <person name="Katayama T."/>
            <person name="Uemura T."/>
            <person name="Hattori Y."/>
        </authorList>
    </citation>
    <scope>NUCLEOTIDE SEQUENCE [LARGE SCALE GENOMIC DNA]</scope>
    <source>
        <strain evidence="5 6">SB-73</strain>
    </source>
</reference>
<evidence type="ECO:0000256" key="1">
    <source>
        <dbReference type="ARBA" id="ARBA00022692"/>
    </source>
</evidence>
<dbReference type="PANTHER" id="PTHR12483">
    <property type="entry name" value="SOLUTE CARRIER FAMILY 31 COPPER TRANSPORTERS"/>
    <property type="match status" value="1"/>
</dbReference>
<comment type="subcellular location">
    <subcellularLocation>
        <location evidence="4">Membrane</location>
        <topology evidence="4">Multi-pass membrane protein</topology>
    </subcellularLocation>
</comment>
<proteinExistence type="inferred from homology"/>
<keyword evidence="2 4" id="KW-1133">Transmembrane helix</keyword>
<dbReference type="Pfam" id="PF04145">
    <property type="entry name" value="Ctr"/>
    <property type="match status" value="2"/>
</dbReference>
<dbReference type="PANTHER" id="PTHR12483:SF115">
    <property type="entry name" value="COPPER TRANSPORT PROTEIN"/>
    <property type="match status" value="1"/>
</dbReference>
<evidence type="ECO:0000313" key="5">
    <source>
        <dbReference type="EMBL" id="GMM50681.1"/>
    </source>
</evidence>
<keyword evidence="4" id="KW-0406">Ion transport</keyword>
<keyword evidence="4" id="KW-0813">Transport</keyword>
<feature type="transmembrane region" description="Helical" evidence="4">
    <location>
        <begin position="124"/>
        <end position="141"/>
    </location>
</feature>
<accession>A0AAV5RJ87</accession>
<evidence type="ECO:0000256" key="3">
    <source>
        <dbReference type="ARBA" id="ARBA00023136"/>
    </source>
</evidence>
<dbReference type="AlphaFoldDB" id="A0AAV5RJ87"/>
<comment type="caution">
    <text evidence="5">The sequence shown here is derived from an EMBL/GenBank/DDBJ whole genome shotgun (WGS) entry which is preliminary data.</text>
</comment>
<keyword evidence="4" id="KW-0187">Copper transport</keyword>
<feature type="transmembrane region" description="Helical" evidence="4">
    <location>
        <begin position="51"/>
        <end position="70"/>
    </location>
</feature>
<sequence>MDHSNHHGSSGLAESRAHGGGSGMCSMNMLFTWDPTDLCVVFKWWHVRTTFGFILTLVTIAALSAGYEYLRYRIRLIDNSYREALEMSGLPRSKSIKFRQAVGYAVQVGYSYLLMLVFMSYNGWAMLAVAIGAGFGFWFWGDLAQKSMSCH</sequence>
<dbReference type="EMBL" id="BTGC01000003">
    <property type="protein sequence ID" value="GMM50681.1"/>
    <property type="molecule type" value="Genomic_DNA"/>
</dbReference>
<evidence type="ECO:0000256" key="2">
    <source>
        <dbReference type="ARBA" id="ARBA00022989"/>
    </source>
</evidence>
<keyword evidence="3 4" id="KW-0472">Membrane</keyword>
<name>A0AAV5RJ87_STABA</name>
<dbReference type="GO" id="GO:0016020">
    <property type="term" value="C:membrane"/>
    <property type="evidence" value="ECO:0007669"/>
    <property type="project" value="UniProtKB-SubCell"/>
</dbReference>
<keyword evidence="4" id="KW-0186">Copper</keyword>
<evidence type="ECO:0000256" key="4">
    <source>
        <dbReference type="RuleBase" id="RU367022"/>
    </source>
</evidence>
<evidence type="ECO:0000313" key="6">
    <source>
        <dbReference type="Proteomes" id="UP001362899"/>
    </source>
</evidence>
<protein>
    <recommendedName>
        <fullName evidence="4">Copper transport protein</fullName>
    </recommendedName>
</protein>
<organism evidence="5 6">
    <name type="scientific">Starmerella bacillaris</name>
    <name type="common">Yeast</name>
    <name type="synonym">Candida zemplinina</name>
    <dbReference type="NCBI Taxonomy" id="1247836"/>
    <lineage>
        <taxon>Eukaryota</taxon>
        <taxon>Fungi</taxon>
        <taxon>Dikarya</taxon>
        <taxon>Ascomycota</taxon>
        <taxon>Saccharomycotina</taxon>
        <taxon>Dipodascomycetes</taxon>
        <taxon>Dipodascales</taxon>
        <taxon>Trichomonascaceae</taxon>
        <taxon>Starmerella</taxon>
    </lineage>
</organism>
<dbReference type="InterPro" id="IPR007274">
    <property type="entry name" value="Cop_transporter"/>
</dbReference>
<comment type="similarity">
    <text evidence="4">Belongs to the copper transporter (Ctr) (TC 1.A.56) family. SLC31A subfamily.</text>
</comment>
<dbReference type="Proteomes" id="UP001362899">
    <property type="component" value="Unassembled WGS sequence"/>
</dbReference>
<gene>
    <name evidence="5" type="ORF">DASB73_016390</name>
</gene>
<keyword evidence="1 4" id="KW-0812">Transmembrane</keyword>
<feature type="transmembrane region" description="Helical" evidence="4">
    <location>
        <begin position="101"/>
        <end position="118"/>
    </location>
</feature>
<keyword evidence="6" id="KW-1185">Reference proteome</keyword>